<dbReference type="EMBL" id="JANATA010000015">
    <property type="protein sequence ID" value="MCP3429084.1"/>
    <property type="molecule type" value="Genomic_DNA"/>
</dbReference>
<protein>
    <submittedName>
        <fullName evidence="2">Envelope stress response membrane protein PspB</fullName>
    </submittedName>
</protein>
<dbReference type="Proteomes" id="UP001165413">
    <property type="component" value="Unassembled WGS sequence"/>
</dbReference>
<keyword evidence="1" id="KW-0472">Membrane</keyword>
<dbReference type="GO" id="GO:0009271">
    <property type="term" value="P:phage shock"/>
    <property type="evidence" value="ECO:0007669"/>
    <property type="project" value="InterPro"/>
</dbReference>
<evidence type="ECO:0000313" key="2">
    <source>
        <dbReference type="EMBL" id="MCP3429084.1"/>
    </source>
</evidence>
<gene>
    <name evidence="2" type="primary">pspB</name>
    <name evidence="2" type="ORF">NLF92_09025</name>
</gene>
<dbReference type="AlphaFoldDB" id="A0AA42BLY2"/>
<sequence length="79" mass="9352">MEEFFIVAVGVPMILFMIFVAPTWLILHYRSKRQINKGLSQDDIKDMQILVDKAEQMSDRIKTLEDILDTQSPQWRQKL</sequence>
<dbReference type="NCBIfam" id="TIGR02976">
    <property type="entry name" value="phageshock_pspB"/>
    <property type="match status" value="1"/>
</dbReference>
<keyword evidence="3" id="KW-1185">Reference proteome</keyword>
<evidence type="ECO:0000256" key="1">
    <source>
        <dbReference type="SAM" id="Phobius"/>
    </source>
</evidence>
<keyword evidence="1" id="KW-0812">Transmembrane</keyword>
<dbReference type="RefSeq" id="WP_254101025.1">
    <property type="nucleotide sequence ID" value="NZ_JANATA010000015.1"/>
</dbReference>
<name>A0AA42BLY2_9ALTE</name>
<reference evidence="2" key="1">
    <citation type="submission" date="2022-07" db="EMBL/GenBank/DDBJ databases">
        <title>Characterization of the Novel Bacterium Alteromonas immobilis LMIT006 and Alteromonas gregis LMIT007.</title>
        <authorList>
            <person name="Lin X."/>
        </authorList>
    </citation>
    <scope>NUCLEOTIDE SEQUENCE</scope>
    <source>
        <strain evidence="2">LMIT007</strain>
    </source>
</reference>
<dbReference type="NCBIfam" id="NF006993">
    <property type="entry name" value="PRK09458.1"/>
    <property type="match status" value="1"/>
</dbReference>
<comment type="caution">
    <text evidence="2">The sequence shown here is derived from an EMBL/GenBank/DDBJ whole genome shotgun (WGS) entry which is preliminary data.</text>
</comment>
<keyword evidence="1" id="KW-1133">Transmembrane helix</keyword>
<feature type="transmembrane region" description="Helical" evidence="1">
    <location>
        <begin position="6"/>
        <end position="27"/>
    </location>
</feature>
<dbReference type="Pfam" id="PF06667">
    <property type="entry name" value="PspB"/>
    <property type="match status" value="1"/>
</dbReference>
<proteinExistence type="predicted"/>
<accession>A0AA42BLY2</accession>
<organism evidence="2 3">
    <name type="scientific">Opacimonas viscosa</name>
    <dbReference type="NCBI Taxonomy" id="2961944"/>
    <lineage>
        <taxon>Bacteria</taxon>
        <taxon>Pseudomonadati</taxon>
        <taxon>Pseudomonadota</taxon>
        <taxon>Gammaproteobacteria</taxon>
        <taxon>Alteromonadales</taxon>
        <taxon>Alteromonadaceae</taxon>
        <taxon>Opacimonas</taxon>
    </lineage>
</organism>
<evidence type="ECO:0000313" key="3">
    <source>
        <dbReference type="Proteomes" id="UP001165413"/>
    </source>
</evidence>
<dbReference type="GO" id="GO:0006355">
    <property type="term" value="P:regulation of DNA-templated transcription"/>
    <property type="evidence" value="ECO:0007669"/>
    <property type="project" value="InterPro"/>
</dbReference>
<dbReference type="InterPro" id="IPR009554">
    <property type="entry name" value="Phageshock_PspB"/>
</dbReference>